<evidence type="ECO:0000256" key="5">
    <source>
        <dbReference type="ARBA" id="ARBA00022679"/>
    </source>
</evidence>
<gene>
    <name evidence="17" type="primary">HaOG212753</name>
    <name evidence="17" type="ORF">B5X24_HaOG212753</name>
</gene>
<evidence type="ECO:0000256" key="16">
    <source>
        <dbReference type="PIRSR" id="PIRSR607754-3"/>
    </source>
</evidence>
<evidence type="ECO:0000313" key="17">
    <source>
        <dbReference type="EMBL" id="PZC71680.1"/>
    </source>
</evidence>
<proteinExistence type="predicted"/>
<dbReference type="EMBL" id="KZ150271">
    <property type="protein sequence ID" value="PZC71680.1"/>
    <property type="molecule type" value="Genomic_DNA"/>
</dbReference>
<keyword evidence="18" id="KW-1185">Reference proteome</keyword>
<dbReference type="PANTHER" id="PTHR12871">
    <property type="entry name" value="BETA-1,2-N-ACETYLGLUCOSAMINYLTRANSFERASE II"/>
    <property type="match status" value="1"/>
</dbReference>
<evidence type="ECO:0000256" key="1">
    <source>
        <dbReference type="ARBA" id="ARBA00001936"/>
    </source>
</evidence>
<keyword evidence="5" id="KW-0808">Transferase</keyword>
<dbReference type="UniPathway" id="UPA00378"/>
<feature type="disulfide bond" evidence="16">
    <location>
        <begin position="242"/>
        <end position="340"/>
    </location>
</feature>
<dbReference type="GO" id="GO:0000139">
    <property type="term" value="C:Golgi membrane"/>
    <property type="evidence" value="ECO:0007669"/>
    <property type="project" value="UniProtKB-SubCell"/>
</dbReference>
<evidence type="ECO:0000256" key="3">
    <source>
        <dbReference type="ARBA" id="ARBA00004922"/>
    </source>
</evidence>
<evidence type="ECO:0000256" key="13">
    <source>
        <dbReference type="ARBA" id="ARBA00023180"/>
    </source>
</evidence>
<dbReference type="GO" id="GO:0046872">
    <property type="term" value="F:metal ion binding"/>
    <property type="evidence" value="ECO:0007669"/>
    <property type="project" value="UniProtKB-KW"/>
</dbReference>
<dbReference type="Proteomes" id="UP000249218">
    <property type="component" value="Unassembled WGS sequence"/>
</dbReference>
<evidence type="ECO:0000256" key="7">
    <source>
        <dbReference type="ARBA" id="ARBA00022723"/>
    </source>
</evidence>
<evidence type="ECO:0000256" key="8">
    <source>
        <dbReference type="ARBA" id="ARBA00022968"/>
    </source>
</evidence>
<feature type="binding site" evidence="15">
    <location>
        <position position="71"/>
    </location>
    <ligand>
        <name>substrate</name>
    </ligand>
</feature>
<comment type="subcellular location">
    <subcellularLocation>
        <location evidence="2">Golgi apparatus membrane</location>
        <topology evidence="2">Single-pass type II membrane protein</topology>
    </subcellularLocation>
</comment>
<reference evidence="17 18" key="1">
    <citation type="journal article" date="2017" name="BMC Biol.">
        <title>Genomic innovations, transcriptional plasticity and gene loss underlying the evolution and divergence of two highly polyphagous and invasive Helicoverpa pest species.</title>
        <authorList>
            <person name="Pearce S.L."/>
            <person name="Clarke D.F."/>
            <person name="East P.D."/>
            <person name="Elfekih S."/>
            <person name="Gordon K.H."/>
            <person name="Jermiin L.S."/>
            <person name="McGaughran A."/>
            <person name="Oakeshott J.G."/>
            <person name="Papanikolaou A."/>
            <person name="Perera O.P."/>
            <person name="Rane R.V."/>
            <person name="Richards S."/>
            <person name="Tay W.T."/>
            <person name="Walsh T.K."/>
            <person name="Anderson A."/>
            <person name="Anderson C.J."/>
            <person name="Asgari S."/>
            <person name="Board P.G."/>
            <person name="Bretschneider A."/>
            <person name="Campbell P.M."/>
            <person name="Chertemps T."/>
            <person name="Christeller J.T."/>
            <person name="Coppin C.W."/>
            <person name="Downes S.J."/>
            <person name="Duan G."/>
            <person name="Farnsworth C.A."/>
            <person name="Good R.T."/>
            <person name="Han L.B."/>
            <person name="Han Y.C."/>
            <person name="Hatje K."/>
            <person name="Horne I."/>
            <person name="Huang Y.P."/>
            <person name="Hughes D.S."/>
            <person name="Jacquin-Joly E."/>
            <person name="James W."/>
            <person name="Jhangiani S."/>
            <person name="Kollmar M."/>
            <person name="Kuwar S.S."/>
            <person name="Li S."/>
            <person name="Liu N.Y."/>
            <person name="Maibeche M.T."/>
            <person name="Miller J.R."/>
            <person name="Montagne N."/>
            <person name="Perry T."/>
            <person name="Qu J."/>
            <person name="Song S.V."/>
            <person name="Sutton G.G."/>
            <person name="Vogel H."/>
            <person name="Walenz B.P."/>
            <person name="Xu W."/>
            <person name="Zhang H.J."/>
            <person name="Zou Z."/>
            <person name="Batterham P."/>
            <person name="Edwards O.R."/>
            <person name="Feyereisen R."/>
            <person name="Gibbs R.A."/>
            <person name="Heckel D.G."/>
            <person name="McGrath A."/>
            <person name="Robin C."/>
            <person name="Scherer S.E."/>
            <person name="Worley K.C."/>
            <person name="Wu Y.D."/>
        </authorList>
    </citation>
    <scope>NUCLEOTIDE SEQUENCE [LARGE SCALE GENOMIC DNA]</scope>
    <source>
        <strain evidence="17">Harm_GR_Male_#8</strain>
        <tissue evidence="17">Whole organism</tissue>
    </source>
</reference>
<dbReference type="GO" id="GO:0009312">
    <property type="term" value="P:oligosaccharide biosynthetic process"/>
    <property type="evidence" value="ECO:0007669"/>
    <property type="project" value="InterPro"/>
</dbReference>
<feature type="disulfide bond" evidence="16">
    <location>
        <begin position="281"/>
        <end position="288"/>
    </location>
</feature>
<keyword evidence="12 16" id="KW-1015">Disulfide bond</keyword>
<keyword evidence="7" id="KW-0479">Metal-binding</keyword>
<feature type="disulfide bond" evidence="16">
    <location>
        <begin position="185"/>
        <end position="188"/>
    </location>
</feature>
<evidence type="ECO:0000256" key="15">
    <source>
        <dbReference type="PIRSR" id="PIRSR607754-1"/>
    </source>
</evidence>
<evidence type="ECO:0000256" key="2">
    <source>
        <dbReference type="ARBA" id="ARBA00004323"/>
    </source>
</evidence>
<sequence length="350" mass="41737">MYLRNIYKIKTQIKWFNTRQVVNNNELGSIDNQTYVIVIQCHSNIYLLQQLLSSLRRAFFINTALIIFSHDHYSYKMNQLIKTVNFAKYMQIFYPYSMQLHPNAFPGAEPKSCIEGFPCVKADYRDPEAAQSKHHWWWQANQIFDHLRVLKNYTQPILFLEENNYVTEDVLVVYRLLIYTRDIHCPFCEMISLAAHDPDLPRYRRRRTVVAMEVWKNSMPRTAIAFDRKIWHNIKIWKEMFCYYNDSNWDQSLKHVGAEKWDGNIYLTAIDGPRVFRVEECDPKDAGCKLQNKVEDVKKFIKVIKKQLYPLSIKIKVTAEEDFNYTASGYWTDVRDHELCMQFANGSVWY</sequence>
<organism evidence="17 18">
    <name type="scientific">Helicoverpa armigera</name>
    <name type="common">Cotton bollworm</name>
    <name type="synonym">Heliothis armigera</name>
    <dbReference type="NCBI Taxonomy" id="29058"/>
    <lineage>
        <taxon>Eukaryota</taxon>
        <taxon>Metazoa</taxon>
        <taxon>Ecdysozoa</taxon>
        <taxon>Arthropoda</taxon>
        <taxon>Hexapoda</taxon>
        <taxon>Insecta</taxon>
        <taxon>Pterygota</taxon>
        <taxon>Neoptera</taxon>
        <taxon>Endopterygota</taxon>
        <taxon>Lepidoptera</taxon>
        <taxon>Glossata</taxon>
        <taxon>Ditrysia</taxon>
        <taxon>Noctuoidea</taxon>
        <taxon>Noctuidae</taxon>
        <taxon>Heliothinae</taxon>
        <taxon>Helicoverpa</taxon>
    </lineage>
</organism>
<keyword evidence="4" id="KW-0328">Glycosyltransferase</keyword>
<dbReference type="GO" id="GO:0008455">
    <property type="term" value="F:alpha-1,6-mannosylglycoprotein 2-beta-N-acetylglucosaminyltransferase activity"/>
    <property type="evidence" value="ECO:0007669"/>
    <property type="project" value="InterPro"/>
</dbReference>
<evidence type="ECO:0000256" key="10">
    <source>
        <dbReference type="ARBA" id="ARBA00023034"/>
    </source>
</evidence>
<evidence type="ECO:0000256" key="12">
    <source>
        <dbReference type="ARBA" id="ARBA00023157"/>
    </source>
</evidence>
<feature type="disulfide bond" evidence="16">
    <location>
        <begin position="113"/>
        <end position="119"/>
    </location>
</feature>
<keyword evidence="6" id="KW-0812">Transmembrane</keyword>
<evidence type="ECO:0000313" key="18">
    <source>
        <dbReference type="Proteomes" id="UP000249218"/>
    </source>
</evidence>
<keyword evidence="8" id="KW-0735">Signal-anchor</keyword>
<name>A0A2W1BFX4_HELAM</name>
<evidence type="ECO:0008006" key="19">
    <source>
        <dbReference type="Google" id="ProtNLM"/>
    </source>
</evidence>
<accession>A0A2W1BFX4</accession>
<dbReference type="AlphaFoldDB" id="A0A2W1BFX4"/>
<dbReference type="OrthoDB" id="6019616at2759"/>
<protein>
    <recommendedName>
        <fullName evidence="19">Alpha-1,6-mannosyl-glycoprotein 2-beta-N-acetylglucosaminyltransferase</fullName>
    </recommendedName>
</protein>
<comment type="pathway">
    <text evidence="3">Protein modification; protein glycosylation.</text>
</comment>
<comment type="cofactor">
    <cofactor evidence="1">
        <name>Mn(2+)</name>
        <dbReference type="ChEBI" id="CHEBI:29035"/>
    </cofactor>
</comment>
<evidence type="ECO:0000256" key="6">
    <source>
        <dbReference type="ARBA" id="ARBA00022692"/>
    </source>
</evidence>
<dbReference type="Pfam" id="PF05060">
    <property type="entry name" value="MGAT2"/>
    <property type="match status" value="1"/>
</dbReference>
<evidence type="ECO:0000256" key="11">
    <source>
        <dbReference type="ARBA" id="ARBA00023136"/>
    </source>
</evidence>
<evidence type="ECO:0000256" key="14">
    <source>
        <dbReference type="ARBA" id="ARBA00023211"/>
    </source>
</evidence>
<dbReference type="GO" id="GO:0005795">
    <property type="term" value="C:Golgi stack"/>
    <property type="evidence" value="ECO:0007669"/>
    <property type="project" value="InterPro"/>
</dbReference>
<feature type="binding site" evidence="15">
    <location>
        <begin position="131"/>
        <end position="135"/>
    </location>
    <ligand>
        <name>substrate</name>
    </ligand>
</feature>
<evidence type="ECO:0000256" key="9">
    <source>
        <dbReference type="ARBA" id="ARBA00022989"/>
    </source>
</evidence>
<keyword evidence="10" id="KW-0333">Golgi apparatus</keyword>
<keyword evidence="9" id="KW-1133">Transmembrane helix</keyword>
<keyword evidence="11" id="KW-0472">Membrane</keyword>
<evidence type="ECO:0000256" key="4">
    <source>
        <dbReference type="ARBA" id="ARBA00022676"/>
    </source>
</evidence>
<keyword evidence="14" id="KW-0464">Manganese</keyword>
<dbReference type="PANTHER" id="PTHR12871:SF0">
    <property type="entry name" value="ALPHA-1,6-MANNOSYL-GLYCOPROTEIN 2-BETA-N-ACETYLGLUCOSAMINYLTRANSFERASE"/>
    <property type="match status" value="1"/>
</dbReference>
<dbReference type="GO" id="GO:0006487">
    <property type="term" value="P:protein N-linked glycosylation"/>
    <property type="evidence" value="ECO:0007669"/>
    <property type="project" value="TreeGrafter"/>
</dbReference>
<keyword evidence="13" id="KW-0325">Glycoprotein</keyword>
<dbReference type="InterPro" id="IPR007754">
    <property type="entry name" value="GlcNAc_II"/>
</dbReference>